<dbReference type="Proteomes" id="UP000192917">
    <property type="component" value="Unassembled WGS sequence"/>
</dbReference>
<protein>
    <submittedName>
        <fullName evidence="2">Phage tail assembly chaperone protein, E, or 41 or 14</fullName>
    </submittedName>
</protein>
<gene>
    <name evidence="1" type="ORF">SAMN05428998_114142</name>
    <name evidence="2" type="ORF">SAMN05428998_12694</name>
</gene>
<proteinExistence type="predicted"/>
<sequence>MTETVIPLRNPIRDDAGQLVTELRVRHPSLAEVRRAGRRRPTKKSRAWAVSTMMTGLSRATLARLTGQDAAAAEETIAGILDVLGREAGLW</sequence>
<dbReference type="EMBL" id="FWZX01000026">
    <property type="protein sequence ID" value="SMF66282.1"/>
    <property type="molecule type" value="Genomic_DNA"/>
</dbReference>
<reference evidence="2 3" key="1">
    <citation type="submission" date="2017-04" db="EMBL/GenBank/DDBJ databases">
        <authorList>
            <person name="Afonso C.L."/>
            <person name="Miller P.J."/>
            <person name="Scott M.A."/>
            <person name="Spackman E."/>
            <person name="Goraichik I."/>
            <person name="Dimitrov K.M."/>
            <person name="Suarez D.L."/>
            <person name="Swayne D.E."/>
        </authorList>
    </citation>
    <scope>NUCLEOTIDE SEQUENCE [LARGE SCALE GENOMIC DNA]</scope>
    <source>
        <strain evidence="2 3">USBA 355</strain>
    </source>
</reference>
<dbReference type="STRING" id="560819.SAMN05428998_114142"/>
<name>A0A1Y6CNE4_9PROT</name>
<evidence type="ECO:0000313" key="1">
    <source>
        <dbReference type="EMBL" id="SMF42094.1"/>
    </source>
</evidence>
<dbReference type="Pfam" id="PF10109">
    <property type="entry name" value="Phage_TAC_7"/>
    <property type="match status" value="1"/>
</dbReference>
<dbReference type="EMBL" id="FWZX01000014">
    <property type="protein sequence ID" value="SMF42094.1"/>
    <property type="molecule type" value="Genomic_DNA"/>
</dbReference>
<dbReference type="RefSeq" id="WP_085123962.1">
    <property type="nucleotide sequence ID" value="NZ_FWZX01000014.1"/>
</dbReference>
<evidence type="ECO:0000313" key="2">
    <source>
        <dbReference type="EMBL" id="SMF66282.1"/>
    </source>
</evidence>
<accession>A0A1Y6CNE4</accession>
<dbReference type="InterPro" id="IPR019289">
    <property type="entry name" value="Phage_tail_E/E"/>
</dbReference>
<keyword evidence="3" id="KW-1185">Reference proteome</keyword>
<evidence type="ECO:0000313" key="3">
    <source>
        <dbReference type="Proteomes" id="UP000192917"/>
    </source>
</evidence>
<dbReference type="AlphaFoldDB" id="A0A1Y6CNE4"/>
<organism evidence="2 3">
    <name type="scientific">Tistlia consotensis USBA 355</name>
    <dbReference type="NCBI Taxonomy" id="560819"/>
    <lineage>
        <taxon>Bacteria</taxon>
        <taxon>Pseudomonadati</taxon>
        <taxon>Pseudomonadota</taxon>
        <taxon>Alphaproteobacteria</taxon>
        <taxon>Rhodospirillales</taxon>
        <taxon>Rhodovibrionaceae</taxon>
        <taxon>Tistlia</taxon>
    </lineage>
</organism>